<sequence>KTKWDTQGPSTSSETDLLNQSECLQGRSSVVTYQDSDAMNKRIRELEAMCAASNMEALKAKQSYETLRNKLNNFLSNNQVDNLLKENSSRPSWEDAAIVKGLKLRFSLSKHGYNYLLQTGYPAPSYSTLNKRIKGIEVPFGILWDFIELMKVKGESMDLHSKDCILSVDEMVISSDKDYDPNRKVFVGNSTLGPAKEGTHYTVLLLRGLKSPWKQIVGHEVTGSSTSGTDMTYMTNNVINAVESAGFNVLATVSDMGSNNRAQWRNLGIQVNPKKNNISYENKGKNILVLADVPHLLKNLKGATLSHAIKLGEETQRKYNLNCNLVMGSFVKDLWMQELNSASSLRSLHHLKNKHLFPTKYQQMNVALSVQFFSVKTAAALEKAVKLKCLPEIALTTAWWIKFICQWFALMTARHRKKSITKNNRHKKISFLNDVISVFKTLRISGGWKPLNTGVILSTTVIIQLSENCLDRGYDFFLTGRTTQDALENVFSQIRRKAGSKPTALQSSKALKMICVSQYLSDIKTSNYSNDTDRHLLTFSKMKYNKISNSQGQESLLKMPLNWEQLKISTSEQNDIYYIAGAAVNTLKTRKLCDTCQSMLEMKEGEKLSSAVQHLVNSSNLGGLKKPSCVIYNMCLVTEKVLMHNKHKIVNAQIK</sequence>
<reference evidence="2 3" key="1">
    <citation type="journal article" date="2022" name="Nat. Ecol. Evol.">
        <title>A masculinizing supergene underlies an exaggerated male reproductive morph in a spider.</title>
        <authorList>
            <person name="Hendrickx F."/>
            <person name="De Corte Z."/>
            <person name="Sonet G."/>
            <person name="Van Belleghem S.M."/>
            <person name="Kostlbacher S."/>
            <person name="Vangestel C."/>
        </authorList>
    </citation>
    <scope>NUCLEOTIDE SEQUENCE [LARGE SCALE GENOMIC DNA]</scope>
    <source>
        <strain evidence="2">W744_W776</strain>
    </source>
</reference>
<dbReference type="InterPro" id="IPR048365">
    <property type="entry name" value="TNP-like_RNaseH_N"/>
</dbReference>
<dbReference type="AlphaFoldDB" id="A0AAV6TF20"/>
<dbReference type="EMBL" id="JAFNEN010006182">
    <property type="protein sequence ID" value="KAG8156211.1"/>
    <property type="molecule type" value="Genomic_DNA"/>
</dbReference>
<evidence type="ECO:0000313" key="3">
    <source>
        <dbReference type="Proteomes" id="UP000827092"/>
    </source>
</evidence>
<evidence type="ECO:0000259" key="1">
    <source>
        <dbReference type="Pfam" id="PF21787"/>
    </source>
</evidence>
<keyword evidence="3" id="KW-1185">Reference proteome</keyword>
<evidence type="ECO:0000313" key="2">
    <source>
        <dbReference type="EMBL" id="KAG8156211.1"/>
    </source>
</evidence>
<dbReference type="Pfam" id="PF21787">
    <property type="entry name" value="TNP-like_RNaseH_N"/>
    <property type="match status" value="1"/>
</dbReference>
<accession>A0AAV6TF20</accession>
<name>A0AAV6TF20_9ARAC</name>
<gene>
    <name evidence="2" type="ORF">JTE90_008256</name>
</gene>
<organism evidence="2 3">
    <name type="scientific">Oedothorax gibbosus</name>
    <dbReference type="NCBI Taxonomy" id="931172"/>
    <lineage>
        <taxon>Eukaryota</taxon>
        <taxon>Metazoa</taxon>
        <taxon>Ecdysozoa</taxon>
        <taxon>Arthropoda</taxon>
        <taxon>Chelicerata</taxon>
        <taxon>Arachnida</taxon>
        <taxon>Araneae</taxon>
        <taxon>Araneomorphae</taxon>
        <taxon>Entelegynae</taxon>
        <taxon>Araneoidea</taxon>
        <taxon>Linyphiidae</taxon>
        <taxon>Erigoninae</taxon>
        <taxon>Oedothorax</taxon>
    </lineage>
</organism>
<protein>
    <recommendedName>
        <fullName evidence="1">Transposable element P transposase-like RNase H domain-containing protein</fullName>
    </recommendedName>
</protein>
<comment type="caution">
    <text evidence="2">The sequence shown here is derived from an EMBL/GenBank/DDBJ whole genome shotgun (WGS) entry which is preliminary data.</text>
</comment>
<proteinExistence type="predicted"/>
<feature type="non-terminal residue" evidence="2">
    <location>
        <position position="1"/>
    </location>
</feature>
<dbReference type="Proteomes" id="UP000827092">
    <property type="component" value="Unassembled WGS sequence"/>
</dbReference>
<feature type="domain" description="Transposable element P transposase-like RNase H" evidence="1">
    <location>
        <begin position="141"/>
        <end position="268"/>
    </location>
</feature>